<dbReference type="GO" id="GO:0015483">
    <property type="term" value="F:long-chain fatty acid transporting porin activity"/>
    <property type="evidence" value="ECO:0007669"/>
    <property type="project" value="TreeGrafter"/>
</dbReference>
<accession>A0A1H6VPM2</accession>
<feature type="chain" id="PRO_5011508235" evidence="8">
    <location>
        <begin position="18"/>
        <end position="385"/>
    </location>
</feature>
<evidence type="ECO:0000256" key="3">
    <source>
        <dbReference type="ARBA" id="ARBA00022452"/>
    </source>
</evidence>
<keyword evidence="6" id="KW-0472">Membrane</keyword>
<dbReference type="Proteomes" id="UP000199379">
    <property type="component" value="Unassembled WGS sequence"/>
</dbReference>
<dbReference type="PANTHER" id="PTHR35093">
    <property type="entry name" value="OUTER MEMBRANE PROTEIN NMB0088-RELATED"/>
    <property type="match status" value="1"/>
</dbReference>
<evidence type="ECO:0000313" key="10">
    <source>
        <dbReference type="Proteomes" id="UP000199379"/>
    </source>
</evidence>
<comment type="subcellular location">
    <subcellularLocation>
        <location evidence="1">Cell outer membrane</location>
        <topology evidence="1">Multi-pass membrane protein</topology>
    </subcellularLocation>
</comment>
<dbReference type="STRING" id="1227549.SAMN05444007_103226"/>
<evidence type="ECO:0000256" key="7">
    <source>
        <dbReference type="ARBA" id="ARBA00023237"/>
    </source>
</evidence>
<dbReference type="GO" id="GO:0009279">
    <property type="term" value="C:cell outer membrane"/>
    <property type="evidence" value="ECO:0007669"/>
    <property type="project" value="UniProtKB-SubCell"/>
</dbReference>
<proteinExistence type="inferred from homology"/>
<comment type="similarity">
    <text evidence="2">Belongs to the OmpP1/FadL family.</text>
</comment>
<evidence type="ECO:0000256" key="4">
    <source>
        <dbReference type="ARBA" id="ARBA00022692"/>
    </source>
</evidence>
<dbReference type="RefSeq" id="WP_092363646.1">
    <property type="nucleotide sequence ID" value="NZ_BMGV01000003.1"/>
</dbReference>
<keyword evidence="4" id="KW-0812">Transmembrane</keyword>
<evidence type="ECO:0000256" key="6">
    <source>
        <dbReference type="ARBA" id="ARBA00023136"/>
    </source>
</evidence>
<keyword evidence="7" id="KW-0998">Cell outer membrane</keyword>
<feature type="signal peptide" evidence="8">
    <location>
        <begin position="1"/>
        <end position="17"/>
    </location>
</feature>
<evidence type="ECO:0000256" key="5">
    <source>
        <dbReference type="ARBA" id="ARBA00022729"/>
    </source>
</evidence>
<keyword evidence="10" id="KW-1185">Reference proteome</keyword>
<dbReference type="Gene3D" id="2.40.160.60">
    <property type="entry name" value="Outer membrane protein transport protein (OMPP1/FadL/TodX)"/>
    <property type="match status" value="1"/>
</dbReference>
<dbReference type="InterPro" id="IPR005017">
    <property type="entry name" value="OMPP1/FadL/TodX"/>
</dbReference>
<keyword evidence="3" id="KW-1134">Transmembrane beta strand</keyword>
<name>A0A1H6VPM2_9RHOB</name>
<evidence type="ECO:0000313" key="9">
    <source>
        <dbReference type="EMBL" id="SEJ05656.1"/>
    </source>
</evidence>
<protein>
    <submittedName>
        <fullName evidence="9">Long-chain fatty acid transport protein</fullName>
    </submittedName>
</protein>
<dbReference type="OrthoDB" id="6679728at2"/>
<dbReference type="Pfam" id="PF03349">
    <property type="entry name" value="Toluene_X"/>
    <property type="match status" value="1"/>
</dbReference>
<dbReference type="PANTHER" id="PTHR35093:SF8">
    <property type="entry name" value="OUTER MEMBRANE PROTEIN NMB0088-RELATED"/>
    <property type="match status" value="1"/>
</dbReference>
<organism evidence="9 10">
    <name type="scientific">Cribrihabitans marinus</name>
    <dbReference type="NCBI Taxonomy" id="1227549"/>
    <lineage>
        <taxon>Bacteria</taxon>
        <taxon>Pseudomonadati</taxon>
        <taxon>Pseudomonadota</taxon>
        <taxon>Alphaproteobacteria</taxon>
        <taxon>Rhodobacterales</taxon>
        <taxon>Paracoccaceae</taxon>
        <taxon>Cribrihabitans</taxon>
    </lineage>
</organism>
<sequence length="385" mass="40819">MRSIMGGVAAFSLTATAAAAGGLDRTGQPITLLFEKGNYAEFSVGRAQPDVTGNDVATLNPFGTPSGGVAQDFSQFGAGLKYQLSDQVSFALIYDQPWGSDISYPTADANPNTPGSLLLGGTQAFADSDALTGLVRYQFNDTWSVHGGLRYQRIDGRIRLRGAAYGPFNGYDIGLNRDAAVGWVAGAAYEIPDIALRVALTYQSEIEHDFASTETLAGLPGSIQGVKDVKTPQSVNLDFQSGIAEDTLLFGSIRWADHSETQLLTTAIATPFGTLPSANLIDLNDTITYNLGVARQFTENWAGSVSLGYEDADSDNLVSPLAPTNGFKSISLGLQYTQGNMKVSGGVRYTDLGDAFAETGTPDVARADFQDNDAVSFGLKVGFYF</sequence>
<dbReference type="EMBL" id="FNYD01000003">
    <property type="protein sequence ID" value="SEJ05656.1"/>
    <property type="molecule type" value="Genomic_DNA"/>
</dbReference>
<keyword evidence="5 8" id="KW-0732">Signal</keyword>
<gene>
    <name evidence="9" type="ORF">SAMN05444007_103226</name>
</gene>
<evidence type="ECO:0000256" key="2">
    <source>
        <dbReference type="ARBA" id="ARBA00008163"/>
    </source>
</evidence>
<dbReference type="AlphaFoldDB" id="A0A1H6VPM2"/>
<evidence type="ECO:0000256" key="1">
    <source>
        <dbReference type="ARBA" id="ARBA00004571"/>
    </source>
</evidence>
<evidence type="ECO:0000256" key="8">
    <source>
        <dbReference type="SAM" id="SignalP"/>
    </source>
</evidence>
<dbReference type="SUPFAM" id="SSF56935">
    <property type="entry name" value="Porins"/>
    <property type="match status" value="1"/>
</dbReference>
<reference evidence="9 10" key="1">
    <citation type="submission" date="2016-10" db="EMBL/GenBank/DDBJ databases">
        <authorList>
            <person name="de Groot N.N."/>
        </authorList>
    </citation>
    <scope>NUCLEOTIDE SEQUENCE [LARGE SCALE GENOMIC DNA]</scope>
    <source>
        <strain evidence="9 10">DSM 29340</strain>
    </source>
</reference>